<evidence type="ECO:0000256" key="2">
    <source>
        <dbReference type="SAM" id="MobiDB-lite"/>
    </source>
</evidence>
<feature type="region of interest" description="Disordered" evidence="2">
    <location>
        <begin position="306"/>
        <end position="333"/>
    </location>
</feature>
<dbReference type="Proteomes" id="UP000612055">
    <property type="component" value="Unassembled WGS sequence"/>
</dbReference>
<protein>
    <submittedName>
        <fullName evidence="3">Uncharacterized protein</fullName>
    </submittedName>
</protein>
<feature type="compositionally biased region" description="Low complexity" evidence="2">
    <location>
        <begin position="131"/>
        <end position="153"/>
    </location>
</feature>
<name>A0A835Y3N7_9CHLO</name>
<feature type="compositionally biased region" description="Pro residues" evidence="2">
    <location>
        <begin position="114"/>
        <end position="130"/>
    </location>
</feature>
<evidence type="ECO:0000256" key="1">
    <source>
        <dbReference type="SAM" id="Coils"/>
    </source>
</evidence>
<organism evidence="3 4">
    <name type="scientific">Edaphochlamys debaryana</name>
    <dbReference type="NCBI Taxonomy" id="47281"/>
    <lineage>
        <taxon>Eukaryota</taxon>
        <taxon>Viridiplantae</taxon>
        <taxon>Chlorophyta</taxon>
        <taxon>core chlorophytes</taxon>
        <taxon>Chlorophyceae</taxon>
        <taxon>CS clade</taxon>
        <taxon>Chlamydomonadales</taxon>
        <taxon>Chlamydomonadales incertae sedis</taxon>
        <taxon>Edaphochlamys</taxon>
    </lineage>
</organism>
<sequence>MASPFPTELVAAAAARQLMRSSSRSASTPGNSSSDDSAGSSCAPSPAAHPASPAPDRGETAAGLDALCVPGGACGVGADVCAVVAALEELRALTLKQSAAAAEHTALLRALTSQPPPLQPSASAPAPPPGRSSGSLSRSVSTPELPLTEPTPTSASGVGELQALKHTAVFLHQLAQLSQQLLQQQQAAAAAARKEARAARLQAALAVQCSAKPPEDWPYVKTILLNAIQGRATRVSTVSVPLERLQAYLQDLTGLPLKRVYAADGFQCILSFPDGRLSKADEKALMRHRPGFTMLEEATREAAARAAAAAAEAAAAEGRRPPKQGKEQDGGGG</sequence>
<evidence type="ECO:0000313" key="4">
    <source>
        <dbReference type="Proteomes" id="UP000612055"/>
    </source>
</evidence>
<evidence type="ECO:0000313" key="3">
    <source>
        <dbReference type="EMBL" id="KAG2493536.1"/>
    </source>
</evidence>
<feature type="region of interest" description="Disordered" evidence="2">
    <location>
        <begin position="113"/>
        <end position="157"/>
    </location>
</feature>
<feature type="coiled-coil region" evidence="1">
    <location>
        <begin position="174"/>
        <end position="202"/>
    </location>
</feature>
<reference evidence="3" key="1">
    <citation type="journal article" date="2020" name="bioRxiv">
        <title>Comparative genomics of Chlamydomonas.</title>
        <authorList>
            <person name="Craig R.J."/>
            <person name="Hasan A.R."/>
            <person name="Ness R.W."/>
            <person name="Keightley P.D."/>
        </authorList>
    </citation>
    <scope>NUCLEOTIDE SEQUENCE</scope>
    <source>
        <strain evidence="3">CCAP 11/70</strain>
    </source>
</reference>
<keyword evidence="4" id="KW-1185">Reference proteome</keyword>
<dbReference type="AlphaFoldDB" id="A0A835Y3N7"/>
<keyword evidence="1" id="KW-0175">Coiled coil</keyword>
<accession>A0A835Y3N7</accession>
<feature type="compositionally biased region" description="Low complexity" evidence="2">
    <location>
        <begin position="306"/>
        <end position="316"/>
    </location>
</feature>
<feature type="compositionally biased region" description="Basic and acidic residues" evidence="2">
    <location>
        <begin position="317"/>
        <end position="333"/>
    </location>
</feature>
<comment type="caution">
    <text evidence="3">The sequence shown here is derived from an EMBL/GenBank/DDBJ whole genome shotgun (WGS) entry which is preliminary data.</text>
</comment>
<proteinExistence type="predicted"/>
<gene>
    <name evidence="3" type="ORF">HYH03_008350</name>
</gene>
<feature type="compositionally biased region" description="Polar residues" evidence="2">
    <location>
        <begin position="19"/>
        <end position="31"/>
    </location>
</feature>
<feature type="compositionally biased region" description="Low complexity" evidence="2">
    <location>
        <begin position="32"/>
        <end position="55"/>
    </location>
</feature>
<feature type="region of interest" description="Disordered" evidence="2">
    <location>
        <begin position="16"/>
        <end position="59"/>
    </location>
</feature>
<dbReference type="EMBL" id="JAEHOE010000037">
    <property type="protein sequence ID" value="KAG2493536.1"/>
    <property type="molecule type" value="Genomic_DNA"/>
</dbReference>